<dbReference type="Pfam" id="PF00708">
    <property type="entry name" value="Acylphosphatase"/>
    <property type="match status" value="1"/>
</dbReference>
<feature type="active site" evidence="4">
    <location>
        <position position="45"/>
    </location>
</feature>
<evidence type="ECO:0000256" key="1">
    <source>
        <dbReference type="ARBA" id="ARBA00005614"/>
    </source>
</evidence>
<dbReference type="SUPFAM" id="SSF54975">
    <property type="entry name" value="Acylphosphatase/BLUF domain-like"/>
    <property type="match status" value="1"/>
</dbReference>
<dbReference type="InterPro" id="IPR017968">
    <property type="entry name" value="Acylphosphatase_CS"/>
</dbReference>
<comment type="similarity">
    <text evidence="1 5">Belongs to the acylphosphatase family.</text>
</comment>
<dbReference type="InterPro" id="IPR020456">
    <property type="entry name" value="Acylphosphatase"/>
</dbReference>
<feature type="domain" description="Acylphosphatase-like" evidence="6">
    <location>
        <begin position="12"/>
        <end position="98"/>
    </location>
</feature>
<dbReference type="Proteomes" id="UP000325161">
    <property type="component" value="Chromosome"/>
</dbReference>
<feature type="active site" evidence="4">
    <location>
        <position position="27"/>
    </location>
</feature>
<dbReference type="PROSITE" id="PS51160">
    <property type="entry name" value="ACYLPHOSPHATASE_3"/>
    <property type="match status" value="1"/>
</dbReference>
<comment type="catalytic activity">
    <reaction evidence="3 4">
        <text>an acyl phosphate + H2O = a carboxylate + phosphate + H(+)</text>
        <dbReference type="Rhea" id="RHEA:14965"/>
        <dbReference type="ChEBI" id="CHEBI:15377"/>
        <dbReference type="ChEBI" id="CHEBI:15378"/>
        <dbReference type="ChEBI" id="CHEBI:29067"/>
        <dbReference type="ChEBI" id="CHEBI:43474"/>
        <dbReference type="ChEBI" id="CHEBI:59918"/>
        <dbReference type="EC" id="3.6.1.7"/>
    </reaction>
</comment>
<dbReference type="PANTHER" id="PTHR47268">
    <property type="entry name" value="ACYLPHOSPHATASE"/>
    <property type="match status" value="1"/>
</dbReference>
<reference evidence="7 8" key="1">
    <citation type="submission" date="2019-08" db="EMBL/GenBank/DDBJ databases">
        <title>Amphibian skin-associated Pigmentiphaga: genome sequence and occurrence across geography and hosts.</title>
        <authorList>
            <person name="Bletz M.C."/>
            <person name="Bunk B."/>
            <person name="Sproeer C."/>
            <person name="Biwer P."/>
            <person name="Reiter S."/>
            <person name="Rabemananjara F.C.E."/>
            <person name="Schulz S."/>
            <person name="Overmann J."/>
            <person name="Vences M."/>
        </authorList>
    </citation>
    <scope>NUCLEOTIDE SEQUENCE [LARGE SCALE GENOMIC DNA]</scope>
    <source>
        <strain evidence="7 8">Mada1488</strain>
    </source>
</reference>
<evidence type="ECO:0000256" key="3">
    <source>
        <dbReference type="ARBA" id="ARBA00047645"/>
    </source>
</evidence>
<dbReference type="EC" id="3.6.1.7" evidence="2 4"/>
<dbReference type="NCBIfam" id="NF010998">
    <property type="entry name" value="PRK14424.1"/>
    <property type="match status" value="1"/>
</dbReference>
<dbReference type="KEGG" id="pacr:FXN63_00240"/>
<evidence type="ECO:0000259" key="6">
    <source>
        <dbReference type="PROSITE" id="PS51160"/>
    </source>
</evidence>
<evidence type="ECO:0000313" key="8">
    <source>
        <dbReference type="Proteomes" id="UP000325161"/>
    </source>
</evidence>
<keyword evidence="4" id="KW-0378">Hydrolase</keyword>
<dbReference type="OrthoDB" id="5295388at2"/>
<dbReference type="InterPro" id="IPR001792">
    <property type="entry name" value="Acylphosphatase-like_dom"/>
</dbReference>
<dbReference type="AlphaFoldDB" id="A0A5C0ATY7"/>
<dbReference type="Gene3D" id="3.30.70.100">
    <property type="match status" value="1"/>
</dbReference>
<evidence type="ECO:0000256" key="5">
    <source>
        <dbReference type="RuleBase" id="RU004168"/>
    </source>
</evidence>
<dbReference type="PANTHER" id="PTHR47268:SF4">
    <property type="entry name" value="ACYLPHOSPHATASE"/>
    <property type="match status" value="1"/>
</dbReference>
<proteinExistence type="inferred from homology"/>
<dbReference type="GO" id="GO:0003998">
    <property type="term" value="F:acylphosphatase activity"/>
    <property type="evidence" value="ECO:0007669"/>
    <property type="project" value="UniProtKB-EC"/>
</dbReference>
<accession>A0A5C0ATY7</accession>
<keyword evidence="8" id="KW-1185">Reference proteome</keyword>
<dbReference type="EMBL" id="CP043046">
    <property type="protein sequence ID" value="QEI04440.1"/>
    <property type="molecule type" value="Genomic_DNA"/>
</dbReference>
<evidence type="ECO:0000256" key="2">
    <source>
        <dbReference type="ARBA" id="ARBA00012150"/>
    </source>
</evidence>
<dbReference type="PROSITE" id="PS00151">
    <property type="entry name" value="ACYLPHOSPHATASE_2"/>
    <property type="match status" value="1"/>
</dbReference>
<name>A0A5C0ATY7_9BURK</name>
<gene>
    <name evidence="7" type="ORF">FXN63_00240</name>
</gene>
<organism evidence="7 8">
    <name type="scientific">Pigmentiphaga aceris</name>
    <dbReference type="NCBI Taxonomy" id="1940612"/>
    <lineage>
        <taxon>Bacteria</taxon>
        <taxon>Pseudomonadati</taxon>
        <taxon>Pseudomonadota</taxon>
        <taxon>Betaproteobacteria</taxon>
        <taxon>Burkholderiales</taxon>
        <taxon>Alcaligenaceae</taxon>
        <taxon>Pigmentiphaga</taxon>
    </lineage>
</organism>
<dbReference type="InterPro" id="IPR036046">
    <property type="entry name" value="Acylphosphatase-like_dom_sf"/>
</dbReference>
<evidence type="ECO:0000313" key="7">
    <source>
        <dbReference type="EMBL" id="QEI04440.1"/>
    </source>
</evidence>
<sequence>MRHSSPSTSLETVFVRVTGKVQGVGYRLSTVRRAHLIGARGWVRNNDDGSVEATVQGTPDQVDAMLEWLRQGPPGARVTDLTSEVQYVDRRFDRFEQR</sequence>
<dbReference type="RefSeq" id="WP_148811740.1">
    <property type="nucleotide sequence ID" value="NZ_CP043046.1"/>
</dbReference>
<dbReference type="PRINTS" id="PR00112">
    <property type="entry name" value="ACYLPHPHTASE"/>
</dbReference>
<protein>
    <recommendedName>
        <fullName evidence="2 4">acylphosphatase</fullName>
        <ecNumber evidence="2 4">3.6.1.7</ecNumber>
    </recommendedName>
</protein>
<evidence type="ECO:0000256" key="4">
    <source>
        <dbReference type="PROSITE-ProRule" id="PRU00520"/>
    </source>
</evidence>